<proteinExistence type="predicted"/>
<dbReference type="Pfam" id="PF13683">
    <property type="entry name" value="rve_3"/>
    <property type="match status" value="1"/>
</dbReference>
<dbReference type="AlphaFoldDB" id="A0A5R9B9G1"/>
<dbReference type="OrthoDB" id="9803231at2"/>
<dbReference type="InterPro" id="IPR012337">
    <property type="entry name" value="RNaseH-like_sf"/>
</dbReference>
<protein>
    <submittedName>
        <fullName evidence="3">Transposase family protein</fullName>
    </submittedName>
</protein>
<name>A0A5R9B9G1_9MICC</name>
<evidence type="ECO:0000256" key="1">
    <source>
        <dbReference type="SAM" id="MobiDB-lite"/>
    </source>
</evidence>
<dbReference type="InterPro" id="IPR001584">
    <property type="entry name" value="Integrase_cat-core"/>
</dbReference>
<evidence type="ECO:0000259" key="2">
    <source>
        <dbReference type="PROSITE" id="PS50994"/>
    </source>
</evidence>
<feature type="region of interest" description="Disordered" evidence="1">
    <location>
        <begin position="1"/>
        <end position="22"/>
    </location>
</feature>
<accession>A0A5R9B9G1</accession>
<dbReference type="GO" id="GO:0015074">
    <property type="term" value="P:DNA integration"/>
    <property type="evidence" value="ECO:0007669"/>
    <property type="project" value="InterPro"/>
</dbReference>
<organism evidence="3 4">
    <name type="scientific">Nesterenkonia salmonea</name>
    <dbReference type="NCBI Taxonomy" id="1804987"/>
    <lineage>
        <taxon>Bacteria</taxon>
        <taxon>Bacillati</taxon>
        <taxon>Actinomycetota</taxon>
        <taxon>Actinomycetes</taxon>
        <taxon>Micrococcales</taxon>
        <taxon>Micrococcaceae</taxon>
        <taxon>Nesterenkonia</taxon>
    </lineage>
</organism>
<dbReference type="Pfam" id="PF00665">
    <property type="entry name" value="rve"/>
    <property type="match status" value="1"/>
</dbReference>
<keyword evidence="4" id="KW-1185">Reference proteome</keyword>
<evidence type="ECO:0000313" key="3">
    <source>
        <dbReference type="EMBL" id="TLP92376.1"/>
    </source>
</evidence>
<comment type="caution">
    <text evidence="3">The sequence shown here is derived from an EMBL/GenBank/DDBJ whole genome shotgun (WGS) entry which is preliminary data.</text>
</comment>
<dbReference type="SUPFAM" id="SSF53098">
    <property type="entry name" value="Ribonuclease H-like"/>
    <property type="match status" value="1"/>
</dbReference>
<dbReference type="EMBL" id="VAVZ01000065">
    <property type="protein sequence ID" value="TLP92376.1"/>
    <property type="molecule type" value="Genomic_DNA"/>
</dbReference>
<dbReference type="Gene3D" id="3.30.420.10">
    <property type="entry name" value="Ribonuclease H-like superfamily/Ribonuclease H"/>
    <property type="match status" value="1"/>
</dbReference>
<dbReference type="PANTHER" id="PTHR47515">
    <property type="entry name" value="LOW CALCIUM RESPONSE LOCUS PROTEIN T"/>
    <property type="match status" value="1"/>
</dbReference>
<dbReference type="InterPro" id="IPR036397">
    <property type="entry name" value="RNaseH_sf"/>
</dbReference>
<evidence type="ECO:0000313" key="4">
    <source>
        <dbReference type="Proteomes" id="UP000310458"/>
    </source>
</evidence>
<dbReference type="GO" id="GO:0003676">
    <property type="term" value="F:nucleic acid binding"/>
    <property type="evidence" value="ECO:0007669"/>
    <property type="project" value="InterPro"/>
</dbReference>
<feature type="domain" description="Integrase catalytic" evidence="2">
    <location>
        <begin position="26"/>
        <end position="185"/>
    </location>
</feature>
<gene>
    <name evidence="3" type="ORF">FEF26_14790</name>
</gene>
<dbReference type="Proteomes" id="UP000310458">
    <property type="component" value="Unassembled WGS sequence"/>
</dbReference>
<reference evidence="3 4" key="1">
    <citation type="submission" date="2019-05" db="EMBL/GenBank/DDBJ databases">
        <title>Nesterenkonia sp. GY074 isolated from the Southern Atlantic Ocean.</title>
        <authorList>
            <person name="Zhang G."/>
        </authorList>
    </citation>
    <scope>NUCLEOTIDE SEQUENCE [LARGE SCALE GENOMIC DNA]</scope>
    <source>
        <strain evidence="3 4">GY074</strain>
    </source>
</reference>
<dbReference type="PROSITE" id="PS50994">
    <property type="entry name" value="INTEGRASE"/>
    <property type="match status" value="1"/>
</dbReference>
<dbReference type="PANTHER" id="PTHR47515:SF1">
    <property type="entry name" value="BLR2054 PROTEIN"/>
    <property type="match status" value="1"/>
</dbReference>
<sequence length="197" mass="22131">MGCRRTPVPVRRRRERRGASTADALEAAAPNVVWTLDFQFDDDEQGKTIKIASVVDERTRECLGGRVERSITGDPLTTHLEALTAQRGAPEVLRCDNGAELTSQAMADWAGEKIGIHYIPPGSPWRNGYVESFNSRIHDECLKINSFYSLLHARVIIADWTHDCNHYREHSALGYKPPAISAQYCSHRTETRSPQLT</sequence>